<reference evidence="2" key="1">
    <citation type="journal article" date="2019" name="Sci. Rep.">
        <title>Draft genome of Tanacetum cinerariifolium, the natural source of mosquito coil.</title>
        <authorList>
            <person name="Yamashiro T."/>
            <person name="Shiraishi A."/>
            <person name="Satake H."/>
            <person name="Nakayama K."/>
        </authorList>
    </citation>
    <scope>NUCLEOTIDE SEQUENCE</scope>
</reference>
<comment type="caution">
    <text evidence="2">The sequence shown here is derived from an EMBL/GenBank/DDBJ whole genome shotgun (WGS) entry which is preliminary data.</text>
</comment>
<feature type="region of interest" description="Disordered" evidence="1">
    <location>
        <begin position="27"/>
        <end position="79"/>
    </location>
</feature>
<feature type="non-terminal residue" evidence="2">
    <location>
        <position position="1"/>
    </location>
</feature>
<evidence type="ECO:0000313" key="2">
    <source>
        <dbReference type="EMBL" id="GFD47973.1"/>
    </source>
</evidence>
<organism evidence="2">
    <name type="scientific">Tanacetum cinerariifolium</name>
    <name type="common">Dalmatian daisy</name>
    <name type="synonym">Chrysanthemum cinerariifolium</name>
    <dbReference type="NCBI Taxonomy" id="118510"/>
    <lineage>
        <taxon>Eukaryota</taxon>
        <taxon>Viridiplantae</taxon>
        <taxon>Streptophyta</taxon>
        <taxon>Embryophyta</taxon>
        <taxon>Tracheophyta</taxon>
        <taxon>Spermatophyta</taxon>
        <taxon>Magnoliopsida</taxon>
        <taxon>eudicotyledons</taxon>
        <taxon>Gunneridae</taxon>
        <taxon>Pentapetalae</taxon>
        <taxon>asterids</taxon>
        <taxon>campanulids</taxon>
        <taxon>Asterales</taxon>
        <taxon>Asteraceae</taxon>
        <taxon>Asteroideae</taxon>
        <taxon>Anthemideae</taxon>
        <taxon>Anthemidinae</taxon>
        <taxon>Tanacetum</taxon>
    </lineage>
</organism>
<proteinExistence type="predicted"/>
<feature type="compositionally biased region" description="Polar residues" evidence="1">
    <location>
        <begin position="65"/>
        <end position="79"/>
    </location>
</feature>
<dbReference type="AlphaFoldDB" id="A0A699WLH7"/>
<sequence>LTICGGTNKGGTGLAYQLVGKLIQDKANEATKGKKRNGESDREGRGDNRREHNRHQNQRRGNTRAMTNAAPNNNETCQK</sequence>
<accession>A0A699WLH7</accession>
<gene>
    <name evidence="2" type="ORF">Tci_919942</name>
</gene>
<protein>
    <submittedName>
        <fullName evidence="2">Uncharacterized protein</fullName>
    </submittedName>
</protein>
<feature type="compositionally biased region" description="Basic and acidic residues" evidence="1">
    <location>
        <begin position="27"/>
        <end position="50"/>
    </location>
</feature>
<evidence type="ECO:0000256" key="1">
    <source>
        <dbReference type="SAM" id="MobiDB-lite"/>
    </source>
</evidence>
<feature type="compositionally biased region" description="Basic residues" evidence="1">
    <location>
        <begin position="51"/>
        <end position="62"/>
    </location>
</feature>
<name>A0A699WLH7_TANCI</name>
<dbReference type="EMBL" id="BKCJ011712354">
    <property type="protein sequence ID" value="GFD47973.1"/>
    <property type="molecule type" value="Genomic_DNA"/>
</dbReference>